<evidence type="ECO:0000313" key="2">
    <source>
        <dbReference type="Proteomes" id="UP000541535"/>
    </source>
</evidence>
<comment type="caution">
    <text evidence="1">The sequence shown here is derived from an EMBL/GenBank/DDBJ whole genome shotgun (WGS) entry which is preliminary data.</text>
</comment>
<evidence type="ECO:0008006" key="3">
    <source>
        <dbReference type="Google" id="ProtNLM"/>
    </source>
</evidence>
<organism evidence="1 2">
    <name type="scientific">Pseudoduganella violacea</name>
    <dbReference type="NCBI Taxonomy" id="1715466"/>
    <lineage>
        <taxon>Bacteria</taxon>
        <taxon>Pseudomonadati</taxon>
        <taxon>Pseudomonadota</taxon>
        <taxon>Betaproteobacteria</taxon>
        <taxon>Burkholderiales</taxon>
        <taxon>Oxalobacteraceae</taxon>
        <taxon>Telluria group</taxon>
        <taxon>Pseudoduganella</taxon>
    </lineage>
</organism>
<dbReference type="Proteomes" id="UP000541535">
    <property type="component" value="Unassembled WGS sequence"/>
</dbReference>
<dbReference type="Pfam" id="PF11342">
    <property type="entry name" value="DUF3144"/>
    <property type="match status" value="1"/>
</dbReference>
<accession>A0A7W5B7J2</accession>
<dbReference type="RefSeq" id="WP_183439819.1">
    <property type="nucleotide sequence ID" value="NZ_JACHXD010000002.1"/>
</dbReference>
<dbReference type="AlphaFoldDB" id="A0A7W5B7J2"/>
<sequence length="100" mass="11352">MSTPEANDNDKQFSEIIDAFVVLANDKAKTTPPQMVSAGLQFASSRFCAYLLAGTSTSKEHFMEQKEEAIKYFMGQFEQMLRDNVADYEQNYEQYQTGGQ</sequence>
<gene>
    <name evidence="1" type="ORF">FHS03_000907</name>
</gene>
<keyword evidence="2" id="KW-1185">Reference proteome</keyword>
<dbReference type="InterPro" id="IPR021490">
    <property type="entry name" value="DUF3144"/>
</dbReference>
<protein>
    <recommendedName>
        <fullName evidence="3">DUF3144 domain-containing protein</fullName>
    </recommendedName>
</protein>
<evidence type="ECO:0000313" key="1">
    <source>
        <dbReference type="EMBL" id="MBB3117881.1"/>
    </source>
</evidence>
<reference evidence="1 2" key="1">
    <citation type="submission" date="2020-08" db="EMBL/GenBank/DDBJ databases">
        <title>Genomic Encyclopedia of Type Strains, Phase III (KMG-III): the genomes of soil and plant-associated and newly described type strains.</title>
        <authorList>
            <person name="Whitman W."/>
        </authorList>
    </citation>
    <scope>NUCLEOTIDE SEQUENCE [LARGE SCALE GENOMIC DNA]</scope>
    <source>
        <strain evidence="1 2">CECT 8897</strain>
    </source>
</reference>
<dbReference type="EMBL" id="JACHXD010000002">
    <property type="protein sequence ID" value="MBB3117881.1"/>
    <property type="molecule type" value="Genomic_DNA"/>
</dbReference>
<proteinExistence type="predicted"/>
<dbReference type="Gene3D" id="1.10.287.3020">
    <property type="match status" value="1"/>
</dbReference>
<name>A0A7W5B7J2_9BURK</name>